<proteinExistence type="predicted"/>
<comment type="caution">
    <text evidence="1">The sequence shown here is derived from an EMBL/GenBank/DDBJ whole genome shotgun (WGS) entry which is preliminary data.</text>
</comment>
<dbReference type="Proteomes" id="UP001428341">
    <property type="component" value="Unassembled WGS sequence"/>
</dbReference>
<keyword evidence="2" id="KW-1185">Reference proteome</keyword>
<organism evidence="1 2">
    <name type="scientific">Citrus x changshan-huyou</name>
    <dbReference type="NCBI Taxonomy" id="2935761"/>
    <lineage>
        <taxon>Eukaryota</taxon>
        <taxon>Viridiplantae</taxon>
        <taxon>Streptophyta</taxon>
        <taxon>Embryophyta</taxon>
        <taxon>Tracheophyta</taxon>
        <taxon>Spermatophyta</taxon>
        <taxon>Magnoliopsida</taxon>
        <taxon>eudicotyledons</taxon>
        <taxon>Gunneridae</taxon>
        <taxon>Pentapetalae</taxon>
        <taxon>rosids</taxon>
        <taxon>malvids</taxon>
        <taxon>Sapindales</taxon>
        <taxon>Rutaceae</taxon>
        <taxon>Aurantioideae</taxon>
        <taxon>Citrus</taxon>
    </lineage>
</organism>
<protein>
    <submittedName>
        <fullName evidence="1">Uncharacterized protein</fullName>
    </submittedName>
</protein>
<dbReference type="AlphaFoldDB" id="A0AAP0LI48"/>
<sequence length="49" mass="5807">MNRVENGKMGDSWFWILDDIIAIRLISCAPLCKYDLSLFEVLISWKKHH</sequence>
<evidence type="ECO:0000313" key="2">
    <source>
        <dbReference type="Proteomes" id="UP001428341"/>
    </source>
</evidence>
<dbReference type="EMBL" id="JBCGBO010000025">
    <property type="protein sequence ID" value="KAK9175516.1"/>
    <property type="molecule type" value="Genomic_DNA"/>
</dbReference>
<name>A0AAP0LI48_9ROSI</name>
<evidence type="ECO:0000313" key="1">
    <source>
        <dbReference type="EMBL" id="KAK9175516.1"/>
    </source>
</evidence>
<accession>A0AAP0LI48</accession>
<reference evidence="1 2" key="1">
    <citation type="submission" date="2024-05" db="EMBL/GenBank/DDBJ databases">
        <title>Haplotype-resolved chromosome-level genome assembly of Huyou (Citrus changshanensis).</title>
        <authorList>
            <person name="Miao C."/>
            <person name="Chen W."/>
            <person name="Wu Y."/>
            <person name="Wang L."/>
            <person name="Zhao S."/>
            <person name="Grierson D."/>
            <person name="Xu C."/>
            <person name="Chen K."/>
        </authorList>
    </citation>
    <scope>NUCLEOTIDE SEQUENCE [LARGE SCALE GENOMIC DNA]</scope>
    <source>
        <strain evidence="1">01-14</strain>
        <tissue evidence="1">Leaf</tissue>
    </source>
</reference>
<gene>
    <name evidence="1" type="ORF">WN944_027523</name>
</gene>